<evidence type="ECO:0000313" key="1">
    <source>
        <dbReference type="EMBL" id="EAX98265.1"/>
    </source>
</evidence>
<dbReference type="VEuPathDB" id="TrichDB:TVAGG3_0730020"/>
<dbReference type="Proteomes" id="UP000001542">
    <property type="component" value="Unassembled WGS sequence"/>
</dbReference>
<proteinExistence type="predicted"/>
<name>A2F9Z8_TRIV3</name>
<organism evidence="1 2">
    <name type="scientific">Trichomonas vaginalis (strain ATCC PRA-98 / G3)</name>
    <dbReference type="NCBI Taxonomy" id="412133"/>
    <lineage>
        <taxon>Eukaryota</taxon>
        <taxon>Metamonada</taxon>
        <taxon>Parabasalia</taxon>
        <taxon>Trichomonadida</taxon>
        <taxon>Trichomonadidae</taxon>
        <taxon>Trichomonas</taxon>
    </lineage>
</organism>
<dbReference type="AlphaFoldDB" id="A2F9Z8"/>
<accession>A2F9Z8</accession>
<evidence type="ECO:0000313" key="2">
    <source>
        <dbReference type="Proteomes" id="UP000001542"/>
    </source>
</evidence>
<dbReference type="RefSeq" id="XP_001311195.1">
    <property type="nucleotide sequence ID" value="XM_001311194.1"/>
</dbReference>
<protein>
    <submittedName>
        <fullName evidence="1">Uncharacterized protein</fullName>
    </submittedName>
</protein>
<dbReference type="KEGG" id="tva:4756062"/>
<reference evidence="1" key="2">
    <citation type="journal article" date="2007" name="Science">
        <title>Draft genome sequence of the sexually transmitted pathogen Trichomonas vaginalis.</title>
        <authorList>
            <person name="Carlton J.M."/>
            <person name="Hirt R.P."/>
            <person name="Silva J.C."/>
            <person name="Delcher A.L."/>
            <person name="Schatz M."/>
            <person name="Zhao Q."/>
            <person name="Wortman J.R."/>
            <person name="Bidwell S.L."/>
            <person name="Alsmark U.C.M."/>
            <person name="Besteiro S."/>
            <person name="Sicheritz-Ponten T."/>
            <person name="Noel C.J."/>
            <person name="Dacks J.B."/>
            <person name="Foster P.G."/>
            <person name="Simillion C."/>
            <person name="Van de Peer Y."/>
            <person name="Miranda-Saavedra D."/>
            <person name="Barton G.J."/>
            <person name="Westrop G.D."/>
            <person name="Mueller S."/>
            <person name="Dessi D."/>
            <person name="Fiori P.L."/>
            <person name="Ren Q."/>
            <person name="Paulsen I."/>
            <person name="Zhang H."/>
            <person name="Bastida-Corcuera F.D."/>
            <person name="Simoes-Barbosa A."/>
            <person name="Brown M.T."/>
            <person name="Hayes R.D."/>
            <person name="Mukherjee M."/>
            <person name="Okumura C.Y."/>
            <person name="Schneider R."/>
            <person name="Smith A.J."/>
            <person name="Vanacova S."/>
            <person name="Villalvazo M."/>
            <person name="Haas B.J."/>
            <person name="Pertea M."/>
            <person name="Feldblyum T.V."/>
            <person name="Utterback T.R."/>
            <person name="Shu C.L."/>
            <person name="Osoegawa K."/>
            <person name="de Jong P.J."/>
            <person name="Hrdy I."/>
            <person name="Horvathova L."/>
            <person name="Zubacova Z."/>
            <person name="Dolezal P."/>
            <person name="Malik S.B."/>
            <person name="Logsdon J.M. Jr."/>
            <person name="Henze K."/>
            <person name="Gupta A."/>
            <person name="Wang C.C."/>
            <person name="Dunne R.L."/>
            <person name="Upcroft J.A."/>
            <person name="Upcroft P."/>
            <person name="White O."/>
            <person name="Salzberg S.L."/>
            <person name="Tang P."/>
            <person name="Chiu C.-H."/>
            <person name="Lee Y.-S."/>
            <person name="Embley T.M."/>
            <person name="Coombs G.H."/>
            <person name="Mottram J.C."/>
            <person name="Tachezy J."/>
            <person name="Fraser-Liggett C.M."/>
            <person name="Johnson P.J."/>
        </authorList>
    </citation>
    <scope>NUCLEOTIDE SEQUENCE [LARGE SCALE GENOMIC DNA]</scope>
    <source>
        <strain evidence="1">G3</strain>
    </source>
</reference>
<sequence>MLIVEIKLIAFVGYFHKDEYHNSIWRLYYEGISPPSKVNTGEVETVTATSSKCFAFICKFINLQDRAINFTHTVDYSILLYENVFSQGPGTISITSTSNTAIVIDKFCSSESKTPSDGQFAYFYGKINSTILQGSICNGGNSSVSSMIHQKNGFGSLSLTNFSNCISEQKPGFVYSMVESTANALFCNFENLKATEVRITQFWKSPGRIERCNYINTSQHQGFCGLVEVDSERLDIYDSSFQNNLKNKEGYLFNGENVGQIYIYRCSIDIDLKCRNANTSEKGTESFKNNLAFIGFRPCEGNPEIILEFLPKKENKICSLRPCINFLFGNNFIYVLLISK</sequence>
<dbReference type="InParanoid" id="A2F9Z8"/>
<dbReference type="EMBL" id="DS113682">
    <property type="protein sequence ID" value="EAX98265.1"/>
    <property type="molecule type" value="Genomic_DNA"/>
</dbReference>
<reference evidence="1" key="1">
    <citation type="submission" date="2006-10" db="EMBL/GenBank/DDBJ databases">
        <authorList>
            <person name="Amadeo P."/>
            <person name="Zhao Q."/>
            <person name="Wortman J."/>
            <person name="Fraser-Liggett C."/>
            <person name="Carlton J."/>
        </authorList>
    </citation>
    <scope>NUCLEOTIDE SEQUENCE</scope>
    <source>
        <strain evidence="1">G3</strain>
    </source>
</reference>
<keyword evidence="2" id="KW-1185">Reference proteome</keyword>
<dbReference type="VEuPathDB" id="TrichDB:TVAG_090410"/>
<gene>
    <name evidence="1" type="ORF">TVAG_090410</name>
</gene>